<feature type="transmembrane region" description="Helical" evidence="28">
    <location>
        <begin position="295"/>
        <end position="315"/>
    </location>
</feature>
<keyword evidence="30" id="KW-1185">Reference proteome</keyword>
<reference evidence="29 30" key="1">
    <citation type="submission" date="2020-03" db="EMBL/GenBank/DDBJ databases">
        <title>Dissostichus mawsoni Genome sequencing and assembly.</title>
        <authorList>
            <person name="Park H."/>
        </authorList>
    </citation>
    <scope>NUCLEOTIDE SEQUENCE [LARGE SCALE GENOMIC DNA]</scope>
    <source>
        <strain evidence="29">DM0001</strain>
        <tissue evidence="29">Muscle</tissue>
    </source>
</reference>
<dbReference type="Proteomes" id="UP000518266">
    <property type="component" value="Unassembled WGS sequence"/>
</dbReference>
<keyword evidence="17" id="KW-0915">Sodium</keyword>
<dbReference type="OrthoDB" id="5877963at2759"/>
<comment type="catalytic activity">
    <reaction evidence="25">
        <text>K(+)(in) + L-aspartate(out) + 3 Na(+)(out) + H(+)(out) = K(+)(out) + L-aspartate(in) + 3 Na(+)(in) + H(+)(in)</text>
        <dbReference type="Rhea" id="RHEA:70851"/>
        <dbReference type="ChEBI" id="CHEBI:15378"/>
        <dbReference type="ChEBI" id="CHEBI:29101"/>
        <dbReference type="ChEBI" id="CHEBI:29103"/>
        <dbReference type="ChEBI" id="CHEBI:29991"/>
    </reaction>
</comment>
<dbReference type="Gene3D" id="1.10.3860.10">
    <property type="entry name" value="Sodium:dicarboxylate symporter"/>
    <property type="match status" value="1"/>
</dbReference>
<protein>
    <recommendedName>
        <fullName evidence="28">Amino acid transporter</fullName>
    </recommendedName>
</protein>
<evidence type="ECO:0000256" key="2">
    <source>
        <dbReference type="ARBA" id="ARBA00004414"/>
    </source>
</evidence>
<keyword evidence="9 28" id="KW-0812">Transmembrane</keyword>
<evidence type="ECO:0000256" key="18">
    <source>
        <dbReference type="ARBA" id="ARBA00023136"/>
    </source>
</evidence>
<dbReference type="GO" id="GO:0031901">
    <property type="term" value="C:early endosome membrane"/>
    <property type="evidence" value="ECO:0007669"/>
    <property type="project" value="UniProtKB-SubCell"/>
</dbReference>
<name>A0A7J5XJL3_DISMA</name>
<feature type="transmembrane region" description="Helical" evidence="28">
    <location>
        <begin position="132"/>
        <end position="152"/>
    </location>
</feature>
<comment type="similarity">
    <text evidence="22">Belongs to the dicarboxylate/amino acid:cation symporter (DAACS) (TC 2.A.23) family. SLC1A1 subfamily.</text>
</comment>
<evidence type="ECO:0000256" key="26">
    <source>
        <dbReference type="ARBA" id="ARBA00049118"/>
    </source>
</evidence>
<keyword evidence="6" id="KW-1003">Cell membrane</keyword>
<feature type="transmembrane region" description="Helical" evidence="28">
    <location>
        <begin position="172"/>
        <end position="193"/>
    </location>
</feature>
<evidence type="ECO:0000256" key="23">
    <source>
        <dbReference type="ARBA" id="ARBA00045494"/>
    </source>
</evidence>
<dbReference type="InterPro" id="IPR036458">
    <property type="entry name" value="Na:dicarbo_symporter_sf"/>
</dbReference>
<dbReference type="GO" id="GO:0015501">
    <property type="term" value="F:glutamate:sodium symporter activity"/>
    <property type="evidence" value="ECO:0007669"/>
    <property type="project" value="TreeGrafter"/>
</dbReference>
<dbReference type="GO" id="GO:0046872">
    <property type="term" value="F:metal ion binding"/>
    <property type="evidence" value="ECO:0007669"/>
    <property type="project" value="UniProtKB-KW"/>
</dbReference>
<sequence length="426" mass="46487">MSGVVLTGILNGIILVMTIKPGVSQTADHIDRAGTTPNITTVDTLLDLIRNMFPENLVQACFQQVRHTSIFHPFSNDISMFKLQDQAQRVGPSQGFQQQHHHHHPPLTTAIMSVVENITKEYKIVGSYSDGINVLGLIVFCVAFGLVIGKMGEKGRILLEFFDALNEATMRLVNIIMCYMPVGILFLIAAKIIEVEDWEIFKKMGLYMVTVLSGKNPYTFTLGMAQALVTALMISSSSATLPVTFRCAEENNRIDKRITRFVLPVGATINMDGTALYEAVAAIFIAQLNDYHLDVGQIVTISITATVASIGAAGVPNAGLVTMVIVLTAVGLPANDVTLIVAVDWLLDRFRTMINVLGDAYGAGIVQKLSKNELERMDLISDVDVANPFALEATLDDEECEKKSYVNGGFTVDKTDAISFTETSQF</sequence>
<dbReference type="InterPro" id="IPR001991">
    <property type="entry name" value="Na-dicarboxylate_symporter"/>
</dbReference>
<evidence type="ECO:0000256" key="19">
    <source>
        <dbReference type="ARBA" id="ARBA00023180"/>
    </source>
</evidence>
<dbReference type="PANTHER" id="PTHR11958:SF109">
    <property type="entry name" value="EXCITATORY AMINO ACID TRANSPORTER 3"/>
    <property type="match status" value="1"/>
</dbReference>
<dbReference type="Pfam" id="PF00375">
    <property type="entry name" value="SDF"/>
    <property type="match status" value="1"/>
</dbReference>
<dbReference type="GO" id="GO:0033229">
    <property type="term" value="F:cysteine transmembrane transporter activity"/>
    <property type="evidence" value="ECO:0007669"/>
    <property type="project" value="TreeGrafter"/>
</dbReference>
<dbReference type="PROSITE" id="PS00714">
    <property type="entry name" value="NA_DICARBOXYL_SYMP_2"/>
    <property type="match status" value="1"/>
</dbReference>
<evidence type="ECO:0000256" key="21">
    <source>
        <dbReference type="ARBA" id="ARBA00034102"/>
    </source>
</evidence>
<evidence type="ECO:0000256" key="8">
    <source>
        <dbReference type="ARBA" id="ARBA00022599"/>
    </source>
</evidence>
<evidence type="ECO:0000256" key="3">
    <source>
        <dbReference type="ARBA" id="ARBA00004424"/>
    </source>
</evidence>
<dbReference type="GO" id="GO:0031902">
    <property type="term" value="C:late endosome membrane"/>
    <property type="evidence" value="ECO:0007669"/>
    <property type="project" value="UniProtKB-SubCell"/>
</dbReference>
<comment type="caution">
    <text evidence="28">Lacks conserved residue(s) required for the propagation of feature annotation.</text>
</comment>
<evidence type="ECO:0000256" key="20">
    <source>
        <dbReference type="ARBA" id="ARBA00023214"/>
    </source>
</evidence>
<keyword evidence="10" id="KW-0479">Metal-binding</keyword>
<proteinExistence type="inferred from homology"/>
<dbReference type="GO" id="GO:0043005">
    <property type="term" value="C:neuron projection"/>
    <property type="evidence" value="ECO:0007669"/>
    <property type="project" value="UniProtKB-KW"/>
</dbReference>
<evidence type="ECO:0000256" key="10">
    <source>
        <dbReference type="ARBA" id="ARBA00022723"/>
    </source>
</evidence>
<organism evidence="29 30">
    <name type="scientific">Dissostichus mawsoni</name>
    <name type="common">Antarctic cod</name>
    <dbReference type="NCBI Taxonomy" id="36200"/>
    <lineage>
        <taxon>Eukaryota</taxon>
        <taxon>Metazoa</taxon>
        <taxon>Chordata</taxon>
        <taxon>Craniata</taxon>
        <taxon>Vertebrata</taxon>
        <taxon>Euteleostomi</taxon>
        <taxon>Actinopterygii</taxon>
        <taxon>Neopterygii</taxon>
        <taxon>Teleostei</taxon>
        <taxon>Neoteleostei</taxon>
        <taxon>Acanthomorphata</taxon>
        <taxon>Eupercaria</taxon>
        <taxon>Perciformes</taxon>
        <taxon>Notothenioidei</taxon>
        <taxon>Nototheniidae</taxon>
        <taxon>Dissostichus</taxon>
    </lineage>
</organism>
<comment type="subcellular location">
    <subcellularLocation>
        <location evidence="3">Apical cell membrane</location>
        <topology evidence="3">Multi-pass membrane protein</topology>
    </subcellularLocation>
    <subcellularLocation>
        <location evidence="1">Early endosome membrane</location>
    </subcellularLocation>
    <subcellularLocation>
        <location evidence="2">Late endosome membrane</location>
    </subcellularLocation>
    <subcellularLocation>
        <location evidence="28">Membrane</location>
        <topology evidence="28">Multi-pass membrane protein</topology>
    </subcellularLocation>
    <subcellularLocation>
        <location evidence="4">Recycling endosome membrane</location>
    </subcellularLocation>
    <subcellularLocation>
        <location evidence="21">Synapse</location>
        <location evidence="21">Synaptosome</location>
    </subcellularLocation>
</comment>
<evidence type="ECO:0000256" key="12">
    <source>
        <dbReference type="ARBA" id="ARBA00022847"/>
    </source>
</evidence>
<evidence type="ECO:0000256" key="6">
    <source>
        <dbReference type="ARBA" id="ARBA00022475"/>
    </source>
</evidence>
<evidence type="ECO:0000256" key="17">
    <source>
        <dbReference type="ARBA" id="ARBA00023053"/>
    </source>
</evidence>
<dbReference type="InterPro" id="IPR018107">
    <property type="entry name" value="Na-dicarboxylate_symporter_CS"/>
</dbReference>
<comment type="catalytic activity">
    <reaction evidence="24">
        <text>K(+)(in) + L-glutamate(out) + 3 Na(+)(out) + H(+)(out) = K(+)(out) + L-glutamate(in) + 3 Na(+)(in) + H(+)(in)</text>
        <dbReference type="Rhea" id="RHEA:70699"/>
        <dbReference type="ChEBI" id="CHEBI:15378"/>
        <dbReference type="ChEBI" id="CHEBI:29101"/>
        <dbReference type="ChEBI" id="CHEBI:29103"/>
        <dbReference type="ChEBI" id="CHEBI:29985"/>
    </reaction>
</comment>
<evidence type="ECO:0000313" key="29">
    <source>
        <dbReference type="EMBL" id="KAF3836789.1"/>
    </source>
</evidence>
<evidence type="ECO:0000256" key="1">
    <source>
        <dbReference type="ARBA" id="ARBA00004146"/>
    </source>
</evidence>
<accession>A0A7J5XJL3</accession>
<gene>
    <name evidence="29" type="ORF">F7725_004253</name>
</gene>
<dbReference type="GO" id="GO:0005313">
    <property type="term" value="F:L-glutamate transmembrane transporter activity"/>
    <property type="evidence" value="ECO:0007669"/>
    <property type="project" value="TreeGrafter"/>
</dbReference>
<evidence type="ECO:0000256" key="27">
    <source>
        <dbReference type="ARBA" id="ARBA00049885"/>
    </source>
</evidence>
<keyword evidence="20" id="KW-0868">Chloride</keyword>
<keyword evidence="11" id="KW-0967">Endosome</keyword>
<evidence type="ECO:0000256" key="11">
    <source>
        <dbReference type="ARBA" id="ARBA00022753"/>
    </source>
</evidence>
<evidence type="ECO:0000256" key="25">
    <source>
        <dbReference type="ARBA" id="ARBA00048715"/>
    </source>
</evidence>
<evidence type="ECO:0000256" key="14">
    <source>
        <dbReference type="ARBA" id="ARBA00022970"/>
    </source>
</evidence>
<comment type="caution">
    <text evidence="29">The sequence shown here is derived from an EMBL/GenBank/DDBJ whole genome shotgun (WGS) entry which is preliminary data.</text>
</comment>
<keyword evidence="15 28" id="KW-1133">Transmembrane helix</keyword>
<comment type="function">
    <text evidence="23">Sodium-dependent, high-affinity amino acid transporter that mediates the uptake of L-glutamate and also L-aspartate and D-aspartate. Can also transport L-cysteine. Functions as a symporter that transports one amino acid molecule together with two or three Na(+) ions and one proton, in parallel with the counter-transport of one K(+) ion. Mediates Cl(-) flux that is not coupled to amino acid transport; this avoids the accumulation of negative charges due to aspartate and Na(+) symport. Plays an important role in L-glutamate and L-aspartate reabsorption in renal tubuli. Plays a redundant role in the rapid removal of released glutamate from the synaptic cleft, which is essential for terminating the postsynaptic action of glutamate. Contributes to glutathione biosynthesis and protection against oxidative stress via its role in L-glutamate and L-cysteine transport. Negatively regulated by ARL6IP5.</text>
</comment>
<evidence type="ECO:0000256" key="16">
    <source>
        <dbReference type="ARBA" id="ARBA00023018"/>
    </source>
</evidence>
<keyword evidence="13" id="KW-0630">Potassium</keyword>
<keyword evidence="16" id="KW-0770">Synapse</keyword>
<evidence type="ECO:0000256" key="13">
    <source>
        <dbReference type="ARBA" id="ARBA00022958"/>
    </source>
</evidence>
<dbReference type="AlphaFoldDB" id="A0A7J5XJL3"/>
<keyword evidence="14" id="KW-0029">Amino-acid transport</keyword>
<evidence type="ECO:0000313" key="30">
    <source>
        <dbReference type="Proteomes" id="UP000518266"/>
    </source>
</evidence>
<evidence type="ECO:0000256" key="4">
    <source>
        <dbReference type="ARBA" id="ARBA00004565"/>
    </source>
</evidence>
<dbReference type="GO" id="GO:0016324">
    <property type="term" value="C:apical plasma membrane"/>
    <property type="evidence" value="ECO:0007669"/>
    <property type="project" value="UniProtKB-SubCell"/>
</dbReference>
<evidence type="ECO:0000256" key="28">
    <source>
        <dbReference type="RuleBase" id="RU361216"/>
    </source>
</evidence>
<keyword evidence="5 28" id="KW-0813">Transport</keyword>
<evidence type="ECO:0000256" key="15">
    <source>
        <dbReference type="ARBA" id="ARBA00022989"/>
    </source>
</evidence>
<dbReference type="InterPro" id="IPR050746">
    <property type="entry name" value="DAACS"/>
</dbReference>
<evidence type="ECO:0000256" key="7">
    <source>
        <dbReference type="ARBA" id="ARBA00022553"/>
    </source>
</evidence>
<dbReference type="PRINTS" id="PR00173">
    <property type="entry name" value="EDTRNSPORT"/>
</dbReference>
<dbReference type="EMBL" id="JAAKFY010000023">
    <property type="protein sequence ID" value="KAF3836789.1"/>
    <property type="molecule type" value="Genomic_DNA"/>
</dbReference>
<dbReference type="SUPFAM" id="SSF118215">
    <property type="entry name" value="Proton glutamate symport protein"/>
    <property type="match status" value="1"/>
</dbReference>
<evidence type="ECO:0000256" key="5">
    <source>
        <dbReference type="ARBA" id="ARBA00022448"/>
    </source>
</evidence>
<comment type="catalytic activity">
    <reaction evidence="26">
        <text>D-aspartate(out) + K(+)(in) + 3 Na(+)(out) + H(+)(out) = D-aspartate(in) + K(+)(out) + 3 Na(+)(in) + H(+)(in)</text>
        <dbReference type="Rhea" id="RHEA:71379"/>
        <dbReference type="ChEBI" id="CHEBI:15378"/>
        <dbReference type="ChEBI" id="CHEBI:29101"/>
        <dbReference type="ChEBI" id="CHEBI:29103"/>
        <dbReference type="ChEBI" id="CHEBI:29990"/>
    </reaction>
</comment>
<dbReference type="GO" id="GO:0045202">
    <property type="term" value="C:synapse"/>
    <property type="evidence" value="ECO:0007669"/>
    <property type="project" value="UniProtKB-SubCell"/>
</dbReference>
<evidence type="ECO:0000256" key="24">
    <source>
        <dbReference type="ARBA" id="ARBA00047601"/>
    </source>
</evidence>
<keyword evidence="8" id="KW-0771">Synaptosome</keyword>
<keyword evidence="18 28" id="KW-0472">Membrane</keyword>
<keyword evidence="7" id="KW-0597">Phosphoprotein</keyword>
<evidence type="ECO:0000256" key="22">
    <source>
        <dbReference type="ARBA" id="ARBA00037996"/>
    </source>
</evidence>
<comment type="catalytic activity">
    <reaction evidence="27">
        <text>K(+)(in) + L-cysteine(out) + 3 Na(+)(out) + H(+)(out) = K(+)(out) + L-cysteine(in) + 3 Na(+)(in) + H(+)(in)</text>
        <dbReference type="Rhea" id="RHEA:82559"/>
        <dbReference type="ChEBI" id="CHEBI:15378"/>
        <dbReference type="ChEBI" id="CHEBI:29101"/>
        <dbReference type="ChEBI" id="CHEBI:29103"/>
        <dbReference type="ChEBI" id="CHEBI:35235"/>
    </reaction>
</comment>
<feature type="transmembrane region" description="Helical" evidence="28">
    <location>
        <begin position="321"/>
        <end position="347"/>
    </location>
</feature>
<keyword evidence="19" id="KW-0325">Glycoprotein</keyword>
<evidence type="ECO:0000256" key="9">
    <source>
        <dbReference type="ARBA" id="ARBA00022692"/>
    </source>
</evidence>
<dbReference type="PANTHER" id="PTHR11958">
    <property type="entry name" value="SODIUM/DICARBOXYLATE SYMPORTER-RELATED"/>
    <property type="match status" value="1"/>
</dbReference>
<dbReference type="GO" id="GO:0055038">
    <property type="term" value="C:recycling endosome membrane"/>
    <property type="evidence" value="ECO:0007669"/>
    <property type="project" value="UniProtKB-SubCell"/>
</dbReference>
<keyword evidence="12 28" id="KW-0769">Symport</keyword>